<dbReference type="STRING" id="1237149.C900_00499"/>
<evidence type="ECO:0000313" key="2">
    <source>
        <dbReference type="EMBL" id="ELR72997.1"/>
    </source>
</evidence>
<evidence type="ECO:0000256" key="1">
    <source>
        <dbReference type="SAM" id="MobiDB-lite"/>
    </source>
</evidence>
<gene>
    <name evidence="2" type="ORF">C900_00499</name>
</gene>
<dbReference type="EMBL" id="AMZN01000012">
    <property type="protein sequence ID" value="ELR72997.1"/>
    <property type="molecule type" value="Genomic_DNA"/>
</dbReference>
<reference evidence="2 3" key="1">
    <citation type="submission" date="2012-12" db="EMBL/GenBank/DDBJ databases">
        <title>Genome assembly of Fulvivirga imtechensis AK7.</title>
        <authorList>
            <person name="Nupur N."/>
            <person name="Khatri I."/>
            <person name="Kumar R."/>
            <person name="Subramanian S."/>
            <person name="Pinnaka A."/>
        </authorList>
    </citation>
    <scope>NUCLEOTIDE SEQUENCE [LARGE SCALE GENOMIC DNA]</scope>
    <source>
        <strain evidence="2 3">AK7</strain>
    </source>
</reference>
<proteinExistence type="predicted"/>
<dbReference type="Proteomes" id="UP000011135">
    <property type="component" value="Unassembled WGS sequence"/>
</dbReference>
<keyword evidence="3" id="KW-1185">Reference proteome</keyword>
<organism evidence="2 3">
    <name type="scientific">Fulvivirga imtechensis AK7</name>
    <dbReference type="NCBI Taxonomy" id="1237149"/>
    <lineage>
        <taxon>Bacteria</taxon>
        <taxon>Pseudomonadati</taxon>
        <taxon>Bacteroidota</taxon>
        <taxon>Cytophagia</taxon>
        <taxon>Cytophagales</taxon>
        <taxon>Fulvivirgaceae</taxon>
        <taxon>Fulvivirga</taxon>
    </lineage>
</organism>
<protein>
    <submittedName>
        <fullName evidence="2">Uncharacterized protein</fullName>
    </submittedName>
</protein>
<comment type="caution">
    <text evidence="2">The sequence shown here is derived from an EMBL/GenBank/DDBJ whole genome shotgun (WGS) entry which is preliminary data.</text>
</comment>
<accession>L8K0J3</accession>
<feature type="region of interest" description="Disordered" evidence="1">
    <location>
        <begin position="37"/>
        <end position="62"/>
    </location>
</feature>
<sequence length="62" mass="6893">MSQLQQNEKSMKRLIFAFGIIIGGLGFTACADESEEITPDFLDTHEQLDTGEEDPPVIPPRD</sequence>
<evidence type="ECO:0000313" key="3">
    <source>
        <dbReference type="Proteomes" id="UP000011135"/>
    </source>
</evidence>
<name>L8K0J3_9BACT</name>
<dbReference type="AlphaFoldDB" id="L8K0J3"/>